<keyword evidence="4 5" id="KW-0862">Zinc</keyword>
<feature type="zinc finger region" description="C3H1-type" evidence="5">
    <location>
        <begin position="47"/>
        <end position="74"/>
    </location>
</feature>
<dbReference type="EMBL" id="VDMD01000020">
    <property type="protein sequence ID" value="TRM60714.1"/>
    <property type="molecule type" value="Genomic_DNA"/>
</dbReference>
<evidence type="ECO:0008006" key="10">
    <source>
        <dbReference type="Google" id="ProtNLM"/>
    </source>
</evidence>
<evidence type="ECO:0000313" key="8">
    <source>
        <dbReference type="EMBL" id="TRM60714.1"/>
    </source>
</evidence>
<feature type="domain" description="RING-type" evidence="6">
    <location>
        <begin position="91"/>
        <end position="142"/>
    </location>
</feature>
<dbReference type="OrthoDB" id="250836at2759"/>
<dbReference type="PANTHER" id="PTHR11224:SF10">
    <property type="entry name" value="IP09428P-RELATED"/>
    <property type="match status" value="1"/>
</dbReference>
<keyword evidence="3 5" id="KW-0863">Zinc-finger</keyword>
<dbReference type="InterPro" id="IPR045072">
    <property type="entry name" value="MKRN-like"/>
</dbReference>
<feature type="domain" description="C3H1-type" evidence="7">
    <location>
        <begin position="8"/>
        <end position="36"/>
    </location>
</feature>
<dbReference type="Gene3D" id="4.10.1000.10">
    <property type="entry name" value="Zinc finger, CCCH-type"/>
    <property type="match status" value="1"/>
</dbReference>
<dbReference type="GO" id="GO:0000209">
    <property type="term" value="P:protein polyubiquitination"/>
    <property type="evidence" value="ECO:0007669"/>
    <property type="project" value="InterPro"/>
</dbReference>
<dbReference type="SUPFAM" id="SSF57850">
    <property type="entry name" value="RING/U-box"/>
    <property type="match status" value="1"/>
</dbReference>
<name>A0A550C7E7_9AGAR</name>
<accession>A0A550C7E7</accession>
<evidence type="ECO:0000256" key="5">
    <source>
        <dbReference type="PROSITE-ProRule" id="PRU00723"/>
    </source>
</evidence>
<feature type="domain" description="C3H1-type" evidence="7">
    <location>
        <begin position="172"/>
        <end position="205"/>
    </location>
</feature>
<evidence type="ECO:0000256" key="1">
    <source>
        <dbReference type="ARBA" id="ARBA00022679"/>
    </source>
</evidence>
<keyword evidence="2 5" id="KW-0479">Metal-binding</keyword>
<comment type="caution">
    <text evidence="8">The sequence shown here is derived from an EMBL/GenBank/DDBJ whole genome shotgun (WGS) entry which is preliminary data.</text>
</comment>
<dbReference type="Proteomes" id="UP000320762">
    <property type="component" value="Unassembled WGS sequence"/>
</dbReference>
<dbReference type="GO" id="GO:0061630">
    <property type="term" value="F:ubiquitin protein ligase activity"/>
    <property type="evidence" value="ECO:0007669"/>
    <property type="project" value="InterPro"/>
</dbReference>
<dbReference type="PROSITE" id="PS00518">
    <property type="entry name" value="ZF_RING_1"/>
    <property type="match status" value="1"/>
</dbReference>
<dbReference type="InterPro" id="IPR001841">
    <property type="entry name" value="Znf_RING"/>
</dbReference>
<evidence type="ECO:0000256" key="2">
    <source>
        <dbReference type="ARBA" id="ARBA00022723"/>
    </source>
</evidence>
<dbReference type="InterPro" id="IPR017907">
    <property type="entry name" value="Znf_RING_CS"/>
</dbReference>
<dbReference type="InterPro" id="IPR018957">
    <property type="entry name" value="Znf_C3HC4_RING-type"/>
</dbReference>
<dbReference type="GO" id="GO:0008270">
    <property type="term" value="F:zinc ion binding"/>
    <property type="evidence" value="ECO:0007669"/>
    <property type="project" value="UniProtKB-KW"/>
</dbReference>
<evidence type="ECO:0000259" key="7">
    <source>
        <dbReference type="PROSITE" id="PS50103"/>
    </source>
</evidence>
<dbReference type="STRING" id="97359.A0A550C7E7"/>
<evidence type="ECO:0000256" key="3">
    <source>
        <dbReference type="ARBA" id="ARBA00022771"/>
    </source>
</evidence>
<dbReference type="Pfam" id="PF00097">
    <property type="entry name" value="zf-C3HC4"/>
    <property type="match status" value="1"/>
</dbReference>
<keyword evidence="1" id="KW-0808">Transferase</keyword>
<keyword evidence="9" id="KW-1185">Reference proteome</keyword>
<dbReference type="InterPro" id="IPR000571">
    <property type="entry name" value="Znf_CCCH"/>
</dbReference>
<evidence type="ECO:0000259" key="6">
    <source>
        <dbReference type="PROSITE" id="PS50089"/>
    </source>
</evidence>
<dbReference type="PROSITE" id="PS50089">
    <property type="entry name" value="ZF_RING_2"/>
    <property type="match status" value="1"/>
</dbReference>
<evidence type="ECO:0000313" key="9">
    <source>
        <dbReference type="Proteomes" id="UP000320762"/>
    </source>
</evidence>
<dbReference type="PROSITE" id="PS50103">
    <property type="entry name" value="ZF_C3H1"/>
    <property type="match status" value="3"/>
</dbReference>
<reference evidence="8 9" key="1">
    <citation type="journal article" date="2019" name="New Phytol.">
        <title>Comparative genomics reveals unique wood-decay strategies and fruiting body development in the Schizophyllaceae.</title>
        <authorList>
            <person name="Almasi E."/>
            <person name="Sahu N."/>
            <person name="Krizsan K."/>
            <person name="Balint B."/>
            <person name="Kovacs G.M."/>
            <person name="Kiss B."/>
            <person name="Cseklye J."/>
            <person name="Drula E."/>
            <person name="Henrissat B."/>
            <person name="Nagy I."/>
            <person name="Chovatia M."/>
            <person name="Adam C."/>
            <person name="LaButti K."/>
            <person name="Lipzen A."/>
            <person name="Riley R."/>
            <person name="Grigoriev I.V."/>
            <person name="Nagy L.G."/>
        </authorList>
    </citation>
    <scope>NUCLEOTIDE SEQUENCE [LARGE SCALE GENOMIC DNA]</scope>
    <source>
        <strain evidence="8 9">NL-1724</strain>
    </source>
</reference>
<feature type="zinc finger region" description="C3H1-type" evidence="5">
    <location>
        <begin position="8"/>
        <end position="36"/>
    </location>
</feature>
<proteinExistence type="predicted"/>
<dbReference type="AlphaFoldDB" id="A0A550C7E7"/>
<dbReference type="SMART" id="SM00184">
    <property type="entry name" value="RING"/>
    <property type="match status" value="1"/>
</dbReference>
<organism evidence="8 9">
    <name type="scientific">Schizophyllum amplum</name>
    <dbReference type="NCBI Taxonomy" id="97359"/>
    <lineage>
        <taxon>Eukaryota</taxon>
        <taxon>Fungi</taxon>
        <taxon>Dikarya</taxon>
        <taxon>Basidiomycota</taxon>
        <taxon>Agaricomycotina</taxon>
        <taxon>Agaricomycetes</taxon>
        <taxon>Agaricomycetidae</taxon>
        <taxon>Agaricales</taxon>
        <taxon>Schizophyllaceae</taxon>
        <taxon>Schizophyllum</taxon>
    </lineage>
</organism>
<dbReference type="Gene3D" id="3.30.40.10">
    <property type="entry name" value="Zinc/RING finger domain, C3HC4 (zinc finger)"/>
    <property type="match status" value="1"/>
</dbReference>
<feature type="domain" description="C3H1-type" evidence="7">
    <location>
        <begin position="47"/>
        <end position="74"/>
    </location>
</feature>
<dbReference type="SUPFAM" id="SSF90229">
    <property type="entry name" value="CCCH zinc finger"/>
    <property type="match status" value="2"/>
</dbReference>
<evidence type="ECO:0000256" key="4">
    <source>
        <dbReference type="ARBA" id="ARBA00022833"/>
    </source>
</evidence>
<protein>
    <recommendedName>
        <fullName evidence="10">RING-type E3 ubiquitin transferase</fullName>
    </recommendedName>
</protein>
<gene>
    <name evidence="8" type="ORF">BD626DRAFT_406853</name>
</gene>
<dbReference type="PANTHER" id="PTHR11224">
    <property type="entry name" value="MAKORIN-RELATED"/>
    <property type="match status" value="1"/>
</dbReference>
<dbReference type="Pfam" id="PF00642">
    <property type="entry name" value="zf-CCCH"/>
    <property type="match status" value="1"/>
</dbReference>
<dbReference type="InterPro" id="IPR036855">
    <property type="entry name" value="Znf_CCCH_sf"/>
</dbReference>
<dbReference type="SMART" id="SM00356">
    <property type="entry name" value="ZnF_C3H1"/>
    <property type="match status" value="3"/>
</dbReference>
<feature type="zinc finger region" description="C3H1-type" evidence="5">
    <location>
        <begin position="172"/>
        <end position="205"/>
    </location>
</feature>
<dbReference type="InterPro" id="IPR013083">
    <property type="entry name" value="Znf_RING/FYVE/PHD"/>
</dbReference>
<sequence length="285" mass="32020">MSDRPSTSKARGVCKYYKEPRGCFAGSRCKFFHGEPGATDGPTLTPYDASKTCRFFAKGYCNRGDSCWFRHVQSEVSSSRATLEDVEDDQCCICFEKPTTYGLLGGCSHVFCLSCLRQWRSTAGKSIDVVESGVHKKCPMCRSKSAFITPSSVFIKHGDPAKDEVIQAYKESMARIPCVHFQSSKARGRLFCPFGRDCFYQHLNDDGTPYIFSEGAMGRSHTHRNIFPFAQTPVMDGNFFTSSLDILDEILQDPPYNRSMELVRLLSKHCVRVYNDWAMLCSAAT</sequence>